<evidence type="ECO:0000256" key="2">
    <source>
        <dbReference type="ARBA" id="ARBA00023319"/>
    </source>
</evidence>
<evidence type="ECO:0000259" key="3">
    <source>
        <dbReference type="PROSITE" id="PS50835"/>
    </source>
</evidence>
<keyword evidence="1" id="KW-1015">Disulfide bond</keyword>
<organism evidence="4 5">
    <name type="scientific">Araneus ventricosus</name>
    <name type="common">Orbweaver spider</name>
    <name type="synonym">Epeira ventricosa</name>
    <dbReference type="NCBI Taxonomy" id="182803"/>
    <lineage>
        <taxon>Eukaryota</taxon>
        <taxon>Metazoa</taxon>
        <taxon>Ecdysozoa</taxon>
        <taxon>Arthropoda</taxon>
        <taxon>Chelicerata</taxon>
        <taxon>Arachnida</taxon>
        <taxon>Araneae</taxon>
        <taxon>Araneomorphae</taxon>
        <taxon>Entelegynae</taxon>
        <taxon>Araneoidea</taxon>
        <taxon>Araneidae</taxon>
        <taxon>Araneus</taxon>
    </lineage>
</organism>
<evidence type="ECO:0000313" key="4">
    <source>
        <dbReference type="EMBL" id="GBN03161.1"/>
    </source>
</evidence>
<keyword evidence="5" id="KW-1185">Reference proteome</keyword>
<dbReference type="FunFam" id="2.60.40.10:FF:000032">
    <property type="entry name" value="palladin isoform X1"/>
    <property type="match status" value="1"/>
</dbReference>
<dbReference type="GO" id="GO:0098632">
    <property type="term" value="F:cell-cell adhesion mediator activity"/>
    <property type="evidence" value="ECO:0007669"/>
    <property type="project" value="TreeGrafter"/>
</dbReference>
<dbReference type="Gene3D" id="2.60.40.10">
    <property type="entry name" value="Immunoglobulins"/>
    <property type="match status" value="1"/>
</dbReference>
<dbReference type="InterPro" id="IPR013098">
    <property type="entry name" value="Ig_I-set"/>
</dbReference>
<comment type="caution">
    <text evidence="4">The sequence shown here is derived from an EMBL/GenBank/DDBJ whole genome shotgun (WGS) entry which is preliminary data.</text>
</comment>
<dbReference type="SMART" id="SM00408">
    <property type="entry name" value="IGc2"/>
    <property type="match status" value="1"/>
</dbReference>
<dbReference type="GO" id="GO:0070593">
    <property type="term" value="P:dendrite self-avoidance"/>
    <property type="evidence" value="ECO:0007669"/>
    <property type="project" value="TreeGrafter"/>
</dbReference>
<dbReference type="InterPro" id="IPR036179">
    <property type="entry name" value="Ig-like_dom_sf"/>
</dbReference>
<dbReference type="GO" id="GO:0007156">
    <property type="term" value="P:homophilic cell adhesion via plasma membrane adhesion molecules"/>
    <property type="evidence" value="ECO:0007669"/>
    <property type="project" value="TreeGrafter"/>
</dbReference>
<dbReference type="InterPro" id="IPR003598">
    <property type="entry name" value="Ig_sub2"/>
</dbReference>
<proteinExistence type="predicted"/>
<dbReference type="InterPro" id="IPR003599">
    <property type="entry name" value="Ig_sub"/>
</dbReference>
<dbReference type="GO" id="GO:0030424">
    <property type="term" value="C:axon"/>
    <property type="evidence" value="ECO:0007669"/>
    <property type="project" value="TreeGrafter"/>
</dbReference>
<dbReference type="EMBL" id="BGPR01004770">
    <property type="protein sequence ID" value="GBN03161.1"/>
    <property type="molecule type" value="Genomic_DNA"/>
</dbReference>
<feature type="domain" description="Ig-like" evidence="3">
    <location>
        <begin position="9"/>
        <end position="95"/>
    </location>
</feature>
<accession>A0A4Y2KLB7</accession>
<keyword evidence="2" id="KW-0393">Immunoglobulin domain</keyword>
<evidence type="ECO:0000313" key="5">
    <source>
        <dbReference type="Proteomes" id="UP000499080"/>
    </source>
</evidence>
<dbReference type="PANTHER" id="PTHR10075">
    <property type="entry name" value="BASIGIN RELATED"/>
    <property type="match status" value="1"/>
</dbReference>
<dbReference type="SUPFAM" id="SSF48726">
    <property type="entry name" value="Immunoglobulin"/>
    <property type="match status" value="1"/>
</dbReference>
<dbReference type="GO" id="GO:0005886">
    <property type="term" value="C:plasma membrane"/>
    <property type="evidence" value="ECO:0007669"/>
    <property type="project" value="TreeGrafter"/>
</dbReference>
<dbReference type="Proteomes" id="UP000499080">
    <property type="component" value="Unassembled WGS sequence"/>
</dbReference>
<dbReference type="PROSITE" id="PS50835">
    <property type="entry name" value="IG_LIKE"/>
    <property type="match status" value="1"/>
</dbReference>
<dbReference type="GO" id="GO:0007411">
    <property type="term" value="P:axon guidance"/>
    <property type="evidence" value="ECO:0007669"/>
    <property type="project" value="TreeGrafter"/>
</dbReference>
<dbReference type="InterPro" id="IPR013783">
    <property type="entry name" value="Ig-like_fold"/>
</dbReference>
<evidence type="ECO:0000256" key="1">
    <source>
        <dbReference type="ARBA" id="ARBA00023157"/>
    </source>
</evidence>
<reference evidence="4 5" key="1">
    <citation type="journal article" date="2019" name="Sci. Rep.">
        <title>Orb-weaving spider Araneus ventricosus genome elucidates the spidroin gene catalogue.</title>
        <authorList>
            <person name="Kono N."/>
            <person name="Nakamura H."/>
            <person name="Ohtoshi R."/>
            <person name="Moran D.A.P."/>
            <person name="Shinohara A."/>
            <person name="Yoshida Y."/>
            <person name="Fujiwara M."/>
            <person name="Mori M."/>
            <person name="Tomita M."/>
            <person name="Arakawa K."/>
        </authorList>
    </citation>
    <scope>NUCLEOTIDE SEQUENCE [LARGE SCALE GENOMIC DNA]</scope>
</reference>
<dbReference type="SMART" id="SM00409">
    <property type="entry name" value="IG"/>
    <property type="match status" value="1"/>
</dbReference>
<name>A0A4Y2KLB7_ARAVE</name>
<dbReference type="AlphaFoldDB" id="A0A4Y2KLB7"/>
<dbReference type="OrthoDB" id="6427780at2759"/>
<sequence length="155" mass="17335">MDESSLAAPLSTSMSPVVQKIHVGRPWVINCSVSGHPIHGVHWRKDVDVLSLDGRVSQISRDVIRIDPVQREDRGMYQCIAYNDQDTAQSAVELTLGGKTDNCRESWFHRQELQVISCVKAITLTGVSHKAPLILKLNNAATEINRRMEPMVCLF</sequence>
<gene>
    <name evidence="4" type="ORF">AVEN_78174_1</name>
</gene>
<protein>
    <recommendedName>
        <fullName evidence="3">Ig-like domain-containing protein</fullName>
    </recommendedName>
</protein>
<dbReference type="InterPro" id="IPR007110">
    <property type="entry name" value="Ig-like_dom"/>
</dbReference>
<dbReference type="PANTHER" id="PTHR10075:SF100">
    <property type="entry name" value="FASCICLIN-2"/>
    <property type="match status" value="1"/>
</dbReference>
<dbReference type="Pfam" id="PF07679">
    <property type="entry name" value="I-set"/>
    <property type="match status" value="1"/>
</dbReference>